<organism evidence="1">
    <name type="scientific">Siphoviridae sp. ctrvp54</name>
    <dbReference type="NCBI Taxonomy" id="2825690"/>
    <lineage>
        <taxon>Viruses</taxon>
        <taxon>Duplodnaviria</taxon>
        <taxon>Heunggongvirae</taxon>
        <taxon>Uroviricota</taxon>
        <taxon>Caudoviricetes</taxon>
    </lineage>
</organism>
<evidence type="ECO:0000313" key="1">
    <source>
        <dbReference type="EMBL" id="DAE02859.1"/>
    </source>
</evidence>
<protein>
    <submittedName>
        <fullName evidence="1">Uncharacterized protein</fullName>
    </submittedName>
</protein>
<proteinExistence type="predicted"/>
<name>A0A8S5P8U1_9CAUD</name>
<sequence>MGTSFNYRGYTIIHVRHPTALNPARATWDIMDGEKLLKTNIASAETAKHVVDIMIQYYYLHDKRKGK</sequence>
<reference evidence="1" key="1">
    <citation type="journal article" date="2021" name="Proc. Natl. Acad. Sci. U.S.A.">
        <title>A Catalog of Tens of Thousands of Viruses from Human Metagenomes Reveals Hidden Associations with Chronic Diseases.</title>
        <authorList>
            <person name="Tisza M.J."/>
            <person name="Buck C.B."/>
        </authorList>
    </citation>
    <scope>NUCLEOTIDE SEQUENCE</scope>
    <source>
        <strain evidence="1">Ctrvp54</strain>
    </source>
</reference>
<accession>A0A8S5P8U1</accession>
<dbReference type="EMBL" id="BK015354">
    <property type="protein sequence ID" value="DAE02859.1"/>
    <property type="molecule type" value="Genomic_DNA"/>
</dbReference>